<feature type="transmembrane region" description="Helical" evidence="2">
    <location>
        <begin position="191"/>
        <end position="213"/>
    </location>
</feature>
<feature type="transmembrane region" description="Helical" evidence="2">
    <location>
        <begin position="40"/>
        <end position="64"/>
    </location>
</feature>
<keyword evidence="4" id="KW-1185">Reference proteome</keyword>
<sequence length="352" mass="34872">MAERAKNTSFTAKSLFEGLSGAQLTAGALAAVTSMLLSAQIGIAGSVIGVAVGSVVSTVASQVYKRFLEQSATKLRGMHDSDEESNTDGVGDAEGLEGLEAVPFGTEEDDTASTEEDVRADGPKAGQTEQAEFAGTSMRAVDQFASGRVIAGGVPGRATVTPHLGDKSLAGDITAQHVREKREHDKRIQRGVIAVSIVSALVAVAVSAGFVMLTTQGQGLGAKPAAIEQVVRENQDSDAQQDAQVDKQHVADSEASGDSQSASASSATSNAAKSDSSDTNSSTSQNQSGSSQSGAQGSGQGQSGTSTSSGTNAGASSSGEQGSASGGSASSGQDSASGSSSASNGTVSGSGE</sequence>
<accession>A0A6N6NRZ1</accession>
<dbReference type="Proteomes" id="UP000468668">
    <property type="component" value="Unassembled WGS sequence"/>
</dbReference>
<dbReference type="GeneID" id="98657892"/>
<keyword evidence="2" id="KW-1133">Transmembrane helix</keyword>
<evidence type="ECO:0000313" key="4">
    <source>
        <dbReference type="Proteomes" id="UP000468668"/>
    </source>
</evidence>
<organism evidence="3 4">
    <name type="scientific">Ellagibacter isourolithinifaciens</name>
    <dbReference type="NCBI Taxonomy" id="2137581"/>
    <lineage>
        <taxon>Bacteria</taxon>
        <taxon>Bacillati</taxon>
        <taxon>Actinomycetota</taxon>
        <taxon>Coriobacteriia</taxon>
        <taxon>Eggerthellales</taxon>
        <taxon>Eggerthellaceae</taxon>
        <taxon>Ellagibacter</taxon>
    </lineage>
</organism>
<evidence type="ECO:0000313" key="3">
    <source>
        <dbReference type="EMBL" id="KAB1640654.1"/>
    </source>
</evidence>
<evidence type="ECO:0000256" key="2">
    <source>
        <dbReference type="SAM" id="Phobius"/>
    </source>
</evidence>
<proteinExistence type="predicted"/>
<comment type="caution">
    <text evidence="3">The sequence shown here is derived from an EMBL/GenBank/DDBJ whole genome shotgun (WGS) entry which is preliminary data.</text>
</comment>
<feature type="compositionally biased region" description="Low complexity" evidence="1">
    <location>
        <begin position="253"/>
        <end position="295"/>
    </location>
</feature>
<evidence type="ECO:0000256" key="1">
    <source>
        <dbReference type="SAM" id="MobiDB-lite"/>
    </source>
</evidence>
<dbReference type="EMBL" id="WAJR01000010">
    <property type="protein sequence ID" value="KAB1640654.1"/>
    <property type="molecule type" value="Genomic_DNA"/>
</dbReference>
<feature type="compositionally biased region" description="Acidic residues" evidence="1">
    <location>
        <begin position="106"/>
        <end position="115"/>
    </location>
</feature>
<gene>
    <name evidence="3" type="ORF">F8C90_05665</name>
</gene>
<dbReference type="OrthoDB" id="3723182at2"/>
<protein>
    <submittedName>
        <fullName evidence="3">Uncharacterized protein</fullName>
    </submittedName>
</protein>
<feature type="region of interest" description="Disordered" evidence="1">
    <location>
        <begin position="231"/>
        <end position="352"/>
    </location>
</feature>
<reference evidence="3 4" key="1">
    <citation type="submission" date="2019-09" db="EMBL/GenBank/DDBJ databases">
        <title>Whole genome shotgun sequencing (WGS) of Ellagibacter isourolithinifaciens DSM 104140(T) and Adlercreutzia muris DSM 29508(T).</title>
        <authorList>
            <person name="Stoll D.A."/>
            <person name="Danylec N."/>
            <person name="Huch M."/>
        </authorList>
    </citation>
    <scope>NUCLEOTIDE SEQUENCE [LARGE SCALE GENOMIC DNA]</scope>
    <source>
        <strain evidence="3 4">DSM 104140</strain>
    </source>
</reference>
<dbReference type="AlphaFoldDB" id="A0A6N6NRZ1"/>
<keyword evidence="2" id="KW-0812">Transmembrane</keyword>
<keyword evidence="2" id="KW-0472">Membrane</keyword>
<feature type="region of interest" description="Disordered" evidence="1">
    <location>
        <begin position="75"/>
        <end position="94"/>
    </location>
</feature>
<name>A0A6N6NRZ1_9ACTN</name>
<feature type="region of interest" description="Disordered" evidence="1">
    <location>
        <begin position="104"/>
        <end position="128"/>
    </location>
</feature>
<feature type="compositionally biased region" description="Low complexity" evidence="1">
    <location>
        <begin position="303"/>
        <end position="352"/>
    </location>
</feature>
<dbReference type="RefSeq" id="WP_158049489.1">
    <property type="nucleotide sequence ID" value="NZ_WAJR01000010.1"/>
</dbReference>